<dbReference type="InParanoid" id="A0A0G4GY39"/>
<feature type="chain" id="PRO_5005190687" description="RxLR effector protein" evidence="1">
    <location>
        <begin position="20"/>
        <end position="181"/>
    </location>
</feature>
<organism evidence="2 3">
    <name type="scientific">Vitrella brassicaformis (strain CCMP3155)</name>
    <dbReference type="NCBI Taxonomy" id="1169540"/>
    <lineage>
        <taxon>Eukaryota</taxon>
        <taxon>Sar</taxon>
        <taxon>Alveolata</taxon>
        <taxon>Colpodellida</taxon>
        <taxon>Vitrellaceae</taxon>
        <taxon>Vitrella</taxon>
    </lineage>
</organism>
<accession>A0A0G4GY39</accession>
<dbReference type="VEuPathDB" id="CryptoDB:Vbra_18975"/>
<name>A0A0G4GY39_VITBC</name>
<feature type="signal peptide" evidence="1">
    <location>
        <begin position="1"/>
        <end position="19"/>
    </location>
</feature>
<proteinExistence type="predicted"/>
<dbReference type="AlphaFoldDB" id="A0A0G4GY39"/>
<evidence type="ECO:0008006" key="4">
    <source>
        <dbReference type="Google" id="ProtNLM"/>
    </source>
</evidence>
<keyword evidence="3" id="KW-1185">Reference proteome</keyword>
<reference evidence="2 3" key="1">
    <citation type="submission" date="2014-11" db="EMBL/GenBank/DDBJ databases">
        <authorList>
            <person name="Zhu J."/>
            <person name="Qi W."/>
            <person name="Song R."/>
        </authorList>
    </citation>
    <scope>NUCLEOTIDE SEQUENCE [LARGE SCALE GENOMIC DNA]</scope>
</reference>
<dbReference type="EMBL" id="CDMY01000869">
    <property type="protein sequence ID" value="CEM35866.1"/>
    <property type="molecule type" value="Genomic_DNA"/>
</dbReference>
<evidence type="ECO:0000256" key="1">
    <source>
        <dbReference type="SAM" id="SignalP"/>
    </source>
</evidence>
<keyword evidence="1" id="KW-0732">Signal</keyword>
<protein>
    <recommendedName>
        <fullName evidence="4">RxLR effector protein</fullName>
    </recommendedName>
</protein>
<sequence>MTPKALVLVLCAFATFTATKTHQYDNGGQASFEESSKAIEGASKQRIQLGKALLQSAINLQESANTLTVEALKAFDTAENTMGIIRGRKVYGGADEEGWAEWKEPNRYRGVSDSSWNSVSKYQVRSRGELDKTMGNYINNMPRSQYDKYYKHFIDEKTGQPKPGQFSTLKNKINYNIKHGI</sequence>
<dbReference type="Proteomes" id="UP000041254">
    <property type="component" value="Unassembled WGS sequence"/>
</dbReference>
<evidence type="ECO:0000313" key="2">
    <source>
        <dbReference type="EMBL" id="CEM35866.1"/>
    </source>
</evidence>
<gene>
    <name evidence="2" type="ORF">Vbra_18975</name>
</gene>
<evidence type="ECO:0000313" key="3">
    <source>
        <dbReference type="Proteomes" id="UP000041254"/>
    </source>
</evidence>